<protein>
    <submittedName>
        <fullName evidence="4">Histidine phosphatase family protein</fullName>
    </submittedName>
</protein>
<dbReference type="Proteomes" id="UP000297753">
    <property type="component" value="Unassembled WGS sequence"/>
</dbReference>
<organism evidence="4 5">
    <name type="scientific">Vibrio ouci</name>
    <dbReference type="NCBI Taxonomy" id="2499078"/>
    <lineage>
        <taxon>Bacteria</taxon>
        <taxon>Pseudomonadati</taxon>
        <taxon>Pseudomonadota</taxon>
        <taxon>Gammaproteobacteria</taxon>
        <taxon>Vibrionales</taxon>
        <taxon>Vibrionaceae</taxon>
        <taxon>Vibrio</taxon>
    </lineage>
</organism>
<dbReference type="CDD" id="cd07067">
    <property type="entry name" value="HP_PGM_like"/>
    <property type="match status" value="1"/>
</dbReference>
<dbReference type="AlphaFoldDB" id="A0A4Y8WCG2"/>
<dbReference type="PANTHER" id="PTHR46517">
    <property type="entry name" value="FRUCTOSE-2,6-BISPHOSPHATASE TIGAR"/>
    <property type="match status" value="1"/>
</dbReference>
<feature type="binding site" evidence="3">
    <location>
        <position position="56"/>
    </location>
    <ligand>
        <name>substrate</name>
    </ligand>
</feature>
<evidence type="ECO:0000256" key="1">
    <source>
        <dbReference type="ARBA" id="ARBA00022801"/>
    </source>
</evidence>
<dbReference type="SUPFAM" id="SSF53254">
    <property type="entry name" value="Phosphoglycerate mutase-like"/>
    <property type="match status" value="1"/>
</dbReference>
<reference evidence="4 5" key="1">
    <citation type="submission" date="2019-01" db="EMBL/GenBank/DDBJ databases">
        <title>Vibrio BEI176 sp. nov, a marine bacterium isolated from China: eastern marignal seas.</title>
        <authorList>
            <person name="Li B."/>
        </authorList>
    </citation>
    <scope>NUCLEOTIDE SEQUENCE [LARGE SCALE GENOMIC DNA]</scope>
    <source>
        <strain evidence="4 5">BEI176</strain>
    </source>
</reference>
<dbReference type="OrthoDB" id="9781415at2"/>
<dbReference type="GO" id="GO:0004331">
    <property type="term" value="F:fructose-2,6-bisphosphate 2-phosphatase activity"/>
    <property type="evidence" value="ECO:0007669"/>
    <property type="project" value="TreeGrafter"/>
</dbReference>
<accession>A0A4Y8WCG2</accession>
<dbReference type="EMBL" id="SATR01000031">
    <property type="protein sequence ID" value="TFH90265.1"/>
    <property type="molecule type" value="Genomic_DNA"/>
</dbReference>
<sequence length="179" mass="20183">MIYLMRHGRTSYNIEGRFLGQTNIPLCKQGIKEIEKIASEFPPLFFKKIYSSEYIRAVETAEIIASNSQLEVIKSRRLIERNLGILDGKKNKNPEIIKNLSDFNFIPLGGESVRSCITRFSDEINNIATNSEGNVLVVSHGGIINLYMKYIINSKSGRNFLDNGAFHVIESVGGSIRLR</sequence>
<dbReference type="SMART" id="SM00855">
    <property type="entry name" value="PGAM"/>
    <property type="match status" value="1"/>
</dbReference>
<dbReference type="InterPro" id="IPR013078">
    <property type="entry name" value="His_Pase_superF_clade-1"/>
</dbReference>
<dbReference type="Pfam" id="PF00300">
    <property type="entry name" value="His_Phos_1"/>
    <property type="match status" value="1"/>
</dbReference>
<dbReference type="Gene3D" id="3.40.50.1240">
    <property type="entry name" value="Phosphoglycerate mutase-like"/>
    <property type="match status" value="1"/>
</dbReference>
<name>A0A4Y8WCG2_9VIBR</name>
<dbReference type="GO" id="GO:0045820">
    <property type="term" value="P:negative regulation of glycolytic process"/>
    <property type="evidence" value="ECO:0007669"/>
    <property type="project" value="TreeGrafter"/>
</dbReference>
<dbReference type="GO" id="GO:0005829">
    <property type="term" value="C:cytosol"/>
    <property type="evidence" value="ECO:0007669"/>
    <property type="project" value="TreeGrafter"/>
</dbReference>
<dbReference type="InterPro" id="IPR029033">
    <property type="entry name" value="His_PPase_superfam"/>
</dbReference>
<proteinExistence type="predicted"/>
<keyword evidence="1" id="KW-0378">Hydrolase</keyword>
<evidence type="ECO:0000313" key="4">
    <source>
        <dbReference type="EMBL" id="TFH90265.1"/>
    </source>
</evidence>
<keyword evidence="5" id="KW-1185">Reference proteome</keyword>
<gene>
    <name evidence="4" type="ORF">ELS82_17640</name>
</gene>
<feature type="binding site" evidence="3">
    <location>
        <begin position="6"/>
        <end position="13"/>
    </location>
    <ligand>
        <name>substrate</name>
    </ligand>
</feature>
<dbReference type="InterPro" id="IPR051695">
    <property type="entry name" value="Phosphoglycerate_Mutase"/>
</dbReference>
<feature type="active site" description="Tele-phosphohistidine intermediate" evidence="2">
    <location>
        <position position="7"/>
    </location>
</feature>
<comment type="caution">
    <text evidence="4">The sequence shown here is derived from an EMBL/GenBank/DDBJ whole genome shotgun (WGS) entry which is preliminary data.</text>
</comment>
<dbReference type="GO" id="GO:0043456">
    <property type="term" value="P:regulation of pentose-phosphate shunt"/>
    <property type="evidence" value="ECO:0007669"/>
    <property type="project" value="TreeGrafter"/>
</dbReference>
<feature type="active site" description="Proton donor/acceptor" evidence="2">
    <location>
        <position position="80"/>
    </location>
</feature>
<dbReference type="PIRSF" id="PIRSF000709">
    <property type="entry name" value="6PFK_2-Ptase"/>
    <property type="match status" value="1"/>
</dbReference>
<evidence type="ECO:0000256" key="2">
    <source>
        <dbReference type="PIRSR" id="PIRSR613078-1"/>
    </source>
</evidence>
<evidence type="ECO:0000313" key="5">
    <source>
        <dbReference type="Proteomes" id="UP000297753"/>
    </source>
</evidence>
<evidence type="ECO:0000256" key="3">
    <source>
        <dbReference type="PIRSR" id="PIRSR613078-2"/>
    </source>
</evidence>
<dbReference type="PANTHER" id="PTHR46517:SF1">
    <property type="entry name" value="FRUCTOSE-2,6-BISPHOSPHATASE TIGAR"/>
    <property type="match status" value="1"/>
</dbReference>